<comment type="caution">
    <text evidence="2">The sequence shown here is derived from an EMBL/GenBank/DDBJ whole genome shotgun (WGS) entry which is preliminary data.</text>
</comment>
<name>A0ABU8TZE1_9ACTN</name>
<protein>
    <submittedName>
        <fullName evidence="2">Uncharacterized protein</fullName>
    </submittedName>
</protein>
<dbReference type="EMBL" id="JBBKAM010000002">
    <property type="protein sequence ID" value="MEJ8640994.1"/>
    <property type="molecule type" value="Genomic_DNA"/>
</dbReference>
<evidence type="ECO:0000313" key="3">
    <source>
        <dbReference type="Proteomes" id="UP001382904"/>
    </source>
</evidence>
<evidence type="ECO:0000313" key="2">
    <source>
        <dbReference type="EMBL" id="MEJ8640994.1"/>
    </source>
</evidence>
<keyword evidence="3" id="KW-1185">Reference proteome</keyword>
<gene>
    <name evidence="2" type="ORF">WKI68_05035</name>
</gene>
<feature type="region of interest" description="Disordered" evidence="1">
    <location>
        <begin position="1"/>
        <end position="40"/>
    </location>
</feature>
<sequence length="87" mass="9502">MSEHRFTLDNTSVSNAPAAARPAHYPHNLRYEKPAGAARTTPEGTLRALSDLTVVTCACGLTTPALPNDDARLLYEEHRNVIRDETA</sequence>
<evidence type="ECO:0000256" key="1">
    <source>
        <dbReference type="SAM" id="MobiDB-lite"/>
    </source>
</evidence>
<accession>A0ABU8TZE1</accession>
<dbReference type="Proteomes" id="UP001382904">
    <property type="component" value="Unassembled WGS sequence"/>
</dbReference>
<organism evidence="2 3">
    <name type="scientific">Streptomyces caledonius</name>
    <dbReference type="NCBI Taxonomy" id="3134107"/>
    <lineage>
        <taxon>Bacteria</taxon>
        <taxon>Bacillati</taxon>
        <taxon>Actinomycetota</taxon>
        <taxon>Actinomycetes</taxon>
        <taxon>Kitasatosporales</taxon>
        <taxon>Streptomycetaceae</taxon>
        <taxon>Streptomyces</taxon>
    </lineage>
</organism>
<reference evidence="2 3" key="1">
    <citation type="submission" date="2024-03" db="EMBL/GenBank/DDBJ databases">
        <title>Novel Streptomyces species of biotechnological and ecological value are a feature of Machair soil.</title>
        <authorList>
            <person name="Prole J.R."/>
            <person name="Goodfellow M."/>
            <person name="Allenby N."/>
            <person name="Ward A.C."/>
        </authorList>
    </citation>
    <scope>NUCLEOTIDE SEQUENCE [LARGE SCALE GENOMIC DNA]</scope>
    <source>
        <strain evidence="2 3">MS1.HAVA.3</strain>
    </source>
</reference>
<proteinExistence type="predicted"/>